<dbReference type="InterPro" id="IPR003347">
    <property type="entry name" value="JmjC_dom"/>
</dbReference>
<reference evidence="3" key="1">
    <citation type="journal article" date="2020" name="Nature">
        <title>Giant virus diversity and host interactions through global metagenomics.</title>
        <authorList>
            <person name="Schulz F."/>
            <person name="Roux S."/>
            <person name="Paez-Espino D."/>
            <person name="Jungbluth S."/>
            <person name="Walsh D.A."/>
            <person name="Denef V.J."/>
            <person name="McMahon K.D."/>
            <person name="Konstantinidis K.T."/>
            <person name="Eloe-Fadrosh E.A."/>
            <person name="Kyrpides N.C."/>
            <person name="Woyke T."/>
        </authorList>
    </citation>
    <scope>NUCLEOTIDE SEQUENCE</scope>
    <source>
        <strain evidence="3">GVMAG-M-3300024258-28</strain>
    </source>
</reference>
<proteinExistence type="predicted"/>
<dbReference type="SUPFAM" id="SSF51197">
    <property type="entry name" value="Clavaminate synthase-like"/>
    <property type="match status" value="1"/>
</dbReference>
<protein>
    <recommendedName>
        <fullName evidence="2">JmjC domain-containing protein</fullName>
    </recommendedName>
</protein>
<dbReference type="InterPro" id="IPR041667">
    <property type="entry name" value="Cupin_8"/>
</dbReference>
<evidence type="ECO:0000256" key="1">
    <source>
        <dbReference type="SAM" id="MobiDB-lite"/>
    </source>
</evidence>
<dbReference type="Gene3D" id="2.60.120.650">
    <property type="entry name" value="Cupin"/>
    <property type="match status" value="1"/>
</dbReference>
<organism evidence="3">
    <name type="scientific">viral metagenome</name>
    <dbReference type="NCBI Taxonomy" id="1070528"/>
    <lineage>
        <taxon>unclassified sequences</taxon>
        <taxon>metagenomes</taxon>
        <taxon>organismal metagenomes</taxon>
    </lineage>
</organism>
<name>A0A6C0IMG0_9ZZZZ</name>
<dbReference type="PROSITE" id="PS51184">
    <property type="entry name" value="JMJC"/>
    <property type="match status" value="1"/>
</dbReference>
<feature type="compositionally biased region" description="Polar residues" evidence="1">
    <location>
        <begin position="334"/>
        <end position="343"/>
    </location>
</feature>
<feature type="compositionally biased region" description="Polar residues" evidence="1">
    <location>
        <begin position="295"/>
        <end position="305"/>
    </location>
</feature>
<dbReference type="AlphaFoldDB" id="A0A6C0IMG0"/>
<dbReference type="Pfam" id="PF13621">
    <property type="entry name" value="Cupin_8"/>
    <property type="match status" value="1"/>
</dbReference>
<sequence>MGSLLSILIFIVIFFIYLHLIDQFKTSNDLELYEMDFSTPTELNETCNIKQPIVFQYKHINEEFFQVLTNETLENIKENILITDNNQEQLILECSSACVLLNNESKNDYYTENNDLFIYESNLQNLYEKNDQYLKPPFTIKTKYDIHIATDKCKTPLRYHTYHRNYFIVHSGKLRVKLIPPKYKQFLDEIKDYDNYSFYSPINLWDIQKKYAQVLDKIQLLEFDIYPGNILYIPPNWWYSMQFIHDDDTPCVCSSITYITAMNALANTKHYLLYFIQQSNTQLIKTKTINQTELNKQSEQSTSTQEIRIEKDNNIDDEEEQEQETITQIEGTTPLPQSTSSSI</sequence>
<dbReference type="EMBL" id="MN740220">
    <property type="protein sequence ID" value="QHT94411.1"/>
    <property type="molecule type" value="Genomic_DNA"/>
</dbReference>
<accession>A0A6C0IMG0</accession>
<feature type="region of interest" description="Disordered" evidence="1">
    <location>
        <begin position="295"/>
        <end position="343"/>
    </location>
</feature>
<evidence type="ECO:0000313" key="3">
    <source>
        <dbReference type="EMBL" id="QHT94411.1"/>
    </source>
</evidence>
<feature type="domain" description="JmjC" evidence="2">
    <location>
        <begin position="108"/>
        <end position="275"/>
    </location>
</feature>
<evidence type="ECO:0000259" key="2">
    <source>
        <dbReference type="PROSITE" id="PS51184"/>
    </source>
</evidence>